<evidence type="ECO:0000313" key="3">
    <source>
        <dbReference type="Proteomes" id="UP001221898"/>
    </source>
</evidence>
<keyword evidence="1" id="KW-0732">Signal</keyword>
<dbReference type="EMBL" id="JAINUG010001225">
    <property type="protein sequence ID" value="KAJ8358035.1"/>
    <property type="molecule type" value="Genomic_DNA"/>
</dbReference>
<name>A0AAD7R243_9TELE</name>
<dbReference type="Proteomes" id="UP001221898">
    <property type="component" value="Unassembled WGS sequence"/>
</dbReference>
<accession>A0AAD7R243</accession>
<feature type="signal peptide" evidence="1">
    <location>
        <begin position="1"/>
        <end position="21"/>
    </location>
</feature>
<sequence length="68" mass="7730">MSFLVWSLHLLLPALCLLAVATREMSNIVTVSNPQIQLPLLFKSKLPKLLSLQRSAPYIPHTFISYCY</sequence>
<protein>
    <submittedName>
        <fullName evidence="2">Uncharacterized protein</fullName>
    </submittedName>
</protein>
<comment type="caution">
    <text evidence="2">The sequence shown here is derived from an EMBL/GenBank/DDBJ whole genome shotgun (WGS) entry which is preliminary data.</text>
</comment>
<proteinExistence type="predicted"/>
<dbReference type="AlphaFoldDB" id="A0AAD7R243"/>
<feature type="chain" id="PRO_5042162414" evidence="1">
    <location>
        <begin position="22"/>
        <end position="68"/>
    </location>
</feature>
<evidence type="ECO:0000256" key="1">
    <source>
        <dbReference type="SAM" id="SignalP"/>
    </source>
</evidence>
<reference evidence="2" key="1">
    <citation type="journal article" date="2023" name="Science">
        <title>Genome structures resolve the early diversification of teleost fishes.</title>
        <authorList>
            <person name="Parey E."/>
            <person name="Louis A."/>
            <person name="Montfort J."/>
            <person name="Bouchez O."/>
            <person name="Roques C."/>
            <person name="Iampietro C."/>
            <person name="Lluch J."/>
            <person name="Castinel A."/>
            <person name="Donnadieu C."/>
            <person name="Desvignes T."/>
            <person name="Floi Bucao C."/>
            <person name="Jouanno E."/>
            <person name="Wen M."/>
            <person name="Mejri S."/>
            <person name="Dirks R."/>
            <person name="Jansen H."/>
            <person name="Henkel C."/>
            <person name="Chen W.J."/>
            <person name="Zahm M."/>
            <person name="Cabau C."/>
            <person name="Klopp C."/>
            <person name="Thompson A.W."/>
            <person name="Robinson-Rechavi M."/>
            <person name="Braasch I."/>
            <person name="Lecointre G."/>
            <person name="Bobe J."/>
            <person name="Postlethwait J.H."/>
            <person name="Berthelot C."/>
            <person name="Roest Crollius H."/>
            <person name="Guiguen Y."/>
        </authorList>
    </citation>
    <scope>NUCLEOTIDE SEQUENCE</scope>
    <source>
        <strain evidence="2">NC1722</strain>
    </source>
</reference>
<keyword evidence="3" id="KW-1185">Reference proteome</keyword>
<organism evidence="2 3">
    <name type="scientific">Aldrovandia affinis</name>
    <dbReference type="NCBI Taxonomy" id="143900"/>
    <lineage>
        <taxon>Eukaryota</taxon>
        <taxon>Metazoa</taxon>
        <taxon>Chordata</taxon>
        <taxon>Craniata</taxon>
        <taxon>Vertebrata</taxon>
        <taxon>Euteleostomi</taxon>
        <taxon>Actinopterygii</taxon>
        <taxon>Neopterygii</taxon>
        <taxon>Teleostei</taxon>
        <taxon>Notacanthiformes</taxon>
        <taxon>Halosauridae</taxon>
        <taxon>Aldrovandia</taxon>
    </lineage>
</organism>
<evidence type="ECO:0000313" key="2">
    <source>
        <dbReference type="EMBL" id="KAJ8358035.1"/>
    </source>
</evidence>
<gene>
    <name evidence="2" type="ORF">AAFF_G00042630</name>
</gene>